<evidence type="ECO:0000256" key="5">
    <source>
        <dbReference type="ARBA" id="ARBA00023015"/>
    </source>
</evidence>
<dbReference type="GO" id="GO:0005634">
    <property type="term" value="C:nucleus"/>
    <property type="evidence" value="ECO:0007669"/>
    <property type="project" value="TreeGrafter"/>
</dbReference>
<keyword evidence="5" id="KW-0805">Transcription regulation</keyword>
<dbReference type="Pfam" id="PF22995">
    <property type="entry name" value="C2CH-3rd_BIRD-IDD"/>
    <property type="match status" value="1"/>
</dbReference>
<name>A0A5J9V326_9POAL</name>
<dbReference type="SUPFAM" id="SSF57667">
    <property type="entry name" value="beta-beta-alpha zinc fingers"/>
    <property type="match status" value="1"/>
</dbReference>
<feature type="domain" description="C2H2-type" evidence="13">
    <location>
        <begin position="66"/>
        <end position="88"/>
    </location>
</feature>
<dbReference type="Proteomes" id="UP000324897">
    <property type="component" value="Chromosome 1"/>
</dbReference>
<evidence type="ECO:0000256" key="4">
    <source>
        <dbReference type="ARBA" id="ARBA00022833"/>
    </source>
</evidence>
<dbReference type="Pfam" id="PF22996">
    <property type="entry name" value="C2H2-2nd_BIRD-IDD"/>
    <property type="match status" value="1"/>
</dbReference>
<dbReference type="Gramene" id="TVU29924">
    <property type="protein sequence ID" value="TVU29924"/>
    <property type="gene ID" value="EJB05_21517"/>
</dbReference>
<reference evidence="14 15" key="1">
    <citation type="journal article" date="2019" name="Sci. Rep.">
        <title>A high-quality genome of Eragrostis curvula grass provides insights into Poaceae evolution and supports new strategies to enhance forage quality.</title>
        <authorList>
            <person name="Carballo J."/>
            <person name="Santos B.A.C.M."/>
            <person name="Zappacosta D."/>
            <person name="Garbus I."/>
            <person name="Selva J.P."/>
            <person name="Gallo C.A."/>
            <person name="Diaz A."/>
            <person name="Albertini E."/>
            <person name="Caccamo M."/>
            <person name="Echenique V."/>
        </authorList>
    </citation>
    <scope>NUCLEOTIDE SEQUENCE [LARGE SCALE GENOMIC DNA]</scope>
    <source>
        <strain evidence="15">cv. Victoria</strain>
        <tissue evidence="14">Leaf</tissue>
    </source>
</reference>
<evidence type="ECO:0000256" key="12">
    <source>
        <dbReference type="SAM" id="MobiDB-lite"/>
    </source>
</evidence>
<evidence type="ECO:0000313" key="15">
    <source>
        <dbReference type="Proteomes" id="UP000324897"/>
    </source>
</evidence>
<dbReference type="GO" id="GO:0003700">
    <property type="term" value="F:DNA-binding transcription factor activity"/>
    <property type="evidence" value="ECO:0007669"/>
    <property type="project" value="TreeGrafter"/>
</dbReference>
<evidence type="ECO:0000256" key="10">
    <source>
        <dbReference type="ARBA" id="ARBA00083437"/>
    </source>
</evidence>
<keyword evidence="15" id="KW-1185">Reference proteome</keyword>
<dbReference type="InterPro" id="IPR031140">
    <property type="entry name" value="IDD1-16"/>
</dbReference>
<organism evidence="14 15">
    <name type="scientific">Eragrostis curvula</name>
    <name type="common">weeping love grass</name>
    <dbReference type="NCBI Taxonomy" id="38414"/>
    <lineage>
        <taxon>Eukaryota</taxon>
        <taxon>Viridiplantae</taxon>
        <taxon>Streptophyta</taxon>
        <taxon>Embryophyta</taxon>
        <taxon>Tracheophyta</taxon>
        <taxon>Spermatophyta</taxon>
        <taxon>Magnoliopsida</taxon>
        <taxon>Liliopsida</taxon>
        <taxon>Poales</taxon>
        <taxon>Poaceae</taxon>
        <taxon>PACMAD clade</taxon>
        <taxon>Chloridoideae</taxon>
        <taxon>Eragrostideae</taxon>
        <taxon>Eragrostidinae</taxon>
        <taxon>Eragrostis</taxon>
    </lineage>
</organism>
<gene>
    <name evidence="14" type="ORF">EJB05_21517</name>
</gene>
<dbReference type="EMBL" id="RWGY01000011">
    <property type="protein sequence ID" value="TVU29924.1"/>
    <property type="molecule type" value="Genomic_DNA"/>
</dbReference>
<accession>A0A5J9V326</accession>
<feature type="region of interest" description="Disordered" evidence="12">
    <location>
        <begin position="329"/>
        <end position="352"/>
    </location>
</feature>
<evidence type="ECO:0000256" key="7">
    <source>
        <dbReference type="ARBA" id="ARBA00023163"/>
    </source>
</evidence>
<evidence type="ECO:0000256" key="8">
    <source>
        <dbReference type="ARBA" id="ARBA00059785"/>
    </source>
</evidence>
<keyword evidence="3 11" id="KW-0863">Zinc-finger</keyword>
<sequence length="490" mass="53788">MSHTSEEESLNNFQQQAKLEACATGASKADTVMPVVKKRRGHPGNLDPDVEVVALSPKTLLATNRYICEVCHKGFQRDQNLQLHRRGHNLPWKLKQRSSTEAKKKVYLCPEITCPHHDASRALGDLTGIKKHYSRKHGEKKWKCDRCSKKYAVQSDWKAHTKICGTKEYRCDCGTIFSRKDSFITHRAFCDALAEDNSRVNHTLATMVGSLHGQQQDIFSHGVPSFTASPTDVISNLSTNDHNSDSHLRTLSPYALITRNTALFSNQISQKDSGFPLDGSASSFPYMSMNSPYMSATALLQKAAEMGAKTSHDPISPLLLKSFPSNVTTPRDHMDISSGSQGDSLGNSAANSVGIKTADDDGSYMSGRSNILMNSPWASSCMRPTTVPLIGLMNNPFAMRAGKESPSIFSESQTQHNRQENISGVGDAGLTQDFLGLGGNGNLDMSSETYNADVAALSYSDEQQKSQEHIYSYHQSSLDSAALEKPIWES</sequence>
<dbReference type="AlphaFoldDB" id="A0A5J9V326"/>
<dbReference type="FunFam" id="3.30.160.60:FF:000554">
    <property type="entry name" value="protein indeterminate-domain 12-like"/>
    <property type="match status" value="1"/>
</dbReference>
<keyword evidence="4" id="KW-0862">Zinc</keyword>
<dbReference type="SMART" id="SM00355">
    <property type="entry name" value="ZnF_C2H2"/>
    <property type="match status" value="3"/>
</dbReference>
<evidence type="ECO:0000256" key="9">
    <source>
        <dbReference type="ARBA" id="ARBA00072973"/>
    </source>
</evidence>
<dbReference type="InterPro" id="IPR036236">
    <property type="entry name" value="Znf_C2H2_sf"/>
</dbReference>
<dbReference type="FunFam" id="3.30.160.60:FF:000131">
    <property type="entry name" value="protein indeterminate-domain 5, chloroplastic-like"/>
    <property type="match status" value="1"/>
</dbReference>
<dbReference type="Gene3D" id="3.30.160.60">
    <property type="entry name" value="Classic Zinc Finger"/>
    <property type="match status" value="2"/>
</dbReference>
<keyword evidence="1" id="KW-0479">Metal-binding</keyword>
<evidence type="ECO:0000313" key="14">
    <source>
        <dbReference type="EMBL" id="TVU29924.1"/>
    </source>
</evidence>
<evidence type="ECO:0000256" key="1">
    <source>
        <dbReference type="ARBA" id="ARBA00022723"/>
    </source>
</evidence>
<dbReference type="InterPro" id="IPR055186">
    <property type="entry name" value="C2H2-2nd_BIRD-IDD"/>
</dbReference>
<keyword evidence="2" id="KW-0677">Repeat</keyword>
<dbReference type="PROSITE" id="PS00028">
    <property type="entry name" value="ZINC_FINGER_C2H2_1"/>
    <property type="match status" value="1"/>
</dbReference>
<feature type="non-terminal residue" evidence="14">
    <location>
        <position position="1"/>
    </location>
</feature>
<evidence type="ECO:0000256" key="11">
    <source>
        <dbReference type="PROSITE-ProRule" id="PRU00042"/>
    </source>
</evidence>
<dbReference type="PANTHER" id="PTHR10593:SF122">
    <property type="entry name" value="OS02G0518500 PROTEIN"/>
    <property type="match status" value="1"/>
</dbReference>
<dbReference type="Pfam" id="PF00096">
    <property type="entry name" value="zf-C2H2"/>
    <property type="match status" value="1"/>
</dbReference>
<dbReference type="GO" id="GO:0008270">
    <property type="term" value="F:zinc ion binding"/>
    <property type="evidence" value="ECO:0007669"/>
    <property type="project" value="UniProtKB-KW"/>
</dbReference>
<protein>
    <recommendedName>
        <fullName evidence="9">Protein EARLY HEADING DATE 2</fullName>
    </recommendedName>
    <alternativeName>
        <fullName evidence="10">Protein RICE INDETERMINATE 1</fullName>
    </alternativeName>
</protein>
<feature type="compositionally biased region" description="Polar residues" evidence="12">
    <location>
        <begin position="337"/>
        <end position="351"/>
    </location>
</feature>
<dbReference type="Pfam" id="PF22992">
    <property type="entry name" value="C2CH-4th_BIRD-IDD"/>
    <property type="match status" value="1"/>
</dbReference>
<comment type="caution">
    <text evidence="14">The sequence shown here is derived from an EMBL/GenBank/DDBJ whole genome shotgun (WGS) entry which is preliminary data.</text>
</comment>
<comment type="function">
    <text evidence="8">Transcription activator that acts as a flowering master switch in both long and short days, independently of the circadian clock. Promotes flowering upstream of HD1 by up-regulating FTL1, FTL4, FTL5, FTL6, EHD1, HD3A and RFT1. Seems to repress FTL11 expression. May recognize the consensus motif 5'-TTTGTCGTAAT-3' in target gene promoters.</text>
</comment>
<dbReference type="PROSITE" id="PS50157">
    <property type="entry name" value="ZINC_FINGER_C2H2_2"/>
    <property type="match status" value="1"/>
</dbReference>
<evidence type="ECO:0000256" key="6">
    <source>
        <dbReference type="ARBA" id="ARBA00023159"/>
    </source>
</evidence>
<dbReference type="PANTHER" id="PTHR10593">
    <property type="entry name" value="SERINE/THREONINE-PROTEIN KINASE RIO"/>
    <property type="match status" value="1"/>
</dbReference>
<dbReference type="InterPro" id="IPR055185">
    <property type="entry name" value="C2CH-4th_BIRD-IDD"/>
</dbReference>
<proteinExistence type="predicted"/>
<keyword evidence="7" id="KW-0804">Transcription</keyword>
<evidence type="ECO:0000256" key="2">
    <source>
        <dbReference type="ARBA" id="ARBA00022737"/>
    </source>
</evidence>
<dbReference type="InterPro" id="IPR055187">
    <property type="entry name" value="C2CH-3rd_BIRD-IDD"/>
</dbReference>
<evidence type="ECO:0000256" key="3">
    <source>
        <dbReference type="ARBA" id="ARBA00022771"/>
    </source>
</evidence>
<dbReference type="OrthoDB" id="6354171at2759"/>
<keyword evidence="6" id="KW-0010">Activator</keyword>
<evidence type="ECO:0000259" key="13">
    <source>
        <dbReference type="PROSITE" id="PS50157"/>
    </source>
</evidence>
<dbReference type="InterPro" id="IPR013087">
    <property type="entry name" value="Znf_C2H2_type"/>
</dbReference>